<dbReference type="PANTHER" id="PTHR37817">
    <property type="entry name" value="N-ACETYLTRANSFERASE EIS"/>
    <property type="match status" value="1"/>
</dbReference>
<evidence type="ECO:0000313" key="2">
    <source>
        <dbReference type="EMBL" id="QAY67405.1"/>
    </source>
</evidence>
<feature type="domain" description="N-acetyltransferase" evidence="1">
    <location>
        <begin position="3"/>
        <end position="147"/>
    </location>
</feature>
<dbReference type="InterPro" id="IPR000182">
    <property type="entry name" value="GNAT_dom"/>
</dbReference>
<dbReference type="Pfam" id="PF13530">
    <property type="entry name" value="SCP2_2"/>
    <property type="match status" value="1"/>
</dbReference>
<reference evidence="2 3" key="1">
    <citation type="submission" date="2019-01" db="EMBL/GenBank/DDBJ databases">
        <title>Genome sequencing of strain FW100M-2.</title>
        <authorList>
            <person name="Heo J."/>
            <person name="Kim S.-J."/>
            <person name="Kim J.-S."/>
            <person name="Hong S.-B."/>
            <person name="Kwon S.-W."/>
        </authorList>
    </citation>
    <scope>NUCLEOTIDE SEQUENCE [LARGE SCALE GENOMIC DNA]</scope>
    <source>
        <strain evidence="2 3">FW100M-2</strain>
    </source>
</reference>
<keyword evidence="2" id="KW-0808">Transferase</keyword>
<sequence>MEYSIQKLGSETYGERSKLSQFAFQYRLSDEQLEKRRQAEAELPSDIWGVYVNGQLAAQLTIFQLQTYIGGKPFDMGGIAGVSTWPEYRRQGFVNKLLRKALLEMRSAGQSVSMLHPFAFAFYRKFGWETYIEYKQYTLKTDQLPRRFSYSGRIERIDGQIDVLSRIYDRFAAQYNGTLVRSASWWQQRVLKKEEQAAVYYDAGGEPCGYILYGVKEKKMTISEWVACDEDAYSALWSYVGQHDSMIDSVSVNMPADDLLAYRLDNPRIQQEIVPYFMARIVDAAAFVGKYAFQEGAGETVITLSLKDEHAPWNNGSFKLVIAENGAAEFTPVLVETPETTRAQKQTDAPECTIETNIGTLTALLLGYRSWDELCRLGRITGSVTDGKALEFASRIPAGKTYLADFF</sequence>
<dbReference type="AlphaFoldDB" id="A0A4P6EXL9"/>
<dbReference type="Gene3D" id="3.30.1050.10">
    <property type="entry name" value="SCP2 sterol-binding domain"/>
    <property type="match status" value="1"/>
</dbReference>
<dbReference type="SUPFAM" id="SSF55729">
    <property type="entry name" value="Acyl-CoA N-acyltransferases (Nat)"/>
    <property type="match status" value="1"/>
</dbReference>
<dbReference type="PROSITE" id="PS51186">
    <property type="entry name" value="GNAT"/>
    <property type="match status" value="1"/>
</dbReference>
<dbReference type="Pfam" id="PF17668">
    <property type="entry name" value="Acetyltransf_17"/>
    <property type="match status" value="1"/>
</dbReference>
<dbReference type="GO" id="GO:0034069">
    <property type="term" value="F:aminoglycoside N-acetyltransferase activity"/>
    <property type="evidence" value="ECO:0007669"/>
    <property type="project" value="TreeGrafter"/>
</dbReference>
<dbReference type="OrthoDB" id="9768284at2"/>
<proteinExistence type="predicted"/>
<evidence type="ECO:0000313" key="3">
    <source>
        <dbReference type="Proteomes" id="UP000293568"/>
    </source>
</evidence>
<dbReference type="Pfam" id="PF13527">
    <property type="entry name" value="Acetyltransf_9"/>
    <property type="match status" value="1"/>
</dbReference>
<dbReference type="InterPro" id="IPR041380">
    <property type="entry name" value="Acetyltransf_17"/>
</dbReference>
<dbReference type="Proteomes" id="UP000293568">
    <property type="component" value="Chromosome"/>
</dbReference>
<protein>
    <submittedName>
        <fullName evidence="2">GNAT family N-acetyltransferase</fullName>
    </submittedName>
</protein>
<organism evidence="2 3">
    <name type="scientific">Paenibacillus protaetiae</name>
    <dbReference type="NCBI Taxonomy" id="2509456"/>
    <lineage>
        <taxon>Bacteria</taxon>
        <taxon>Bacillati</taxon>
        <taxon>Bacillota</taxon>
        <taxon>Bacilli</taxon>
        <taxon>Bacillales</taxon>
        <taxon>Paenibacillaceae</taxon>
        <taxon>Paenibacillus</taxon>
    </lineage>
</organism>
<dbReference type="InterPro" id="IPR025559">
    <property type="entry name" value="Eis_dom"/>
</dbReference>
<dbReference type="InterPro" id="IPR016181">
    <property type="entry name" value="Acyl_CoA_acyltransferase"/>
</dbReference>
<dbReference type="EMBL" id="CP035492">
    <property type="protein sequence ID" value="QAY67405.1"/>
    <property type="molecule type" value="Genomic_DNA"/>
</dbReference>
<dbReference type="RefSeq" id="WP_129442020.1">
    <property type="nucleotide sequence ID" value="NZ_CP035492.1"/>
</dbReference>
<dbReference type="Gene3D" id="3.40.630.30">
    <property type="match status" value="2"/>
</dbReference>
<dbReference type="KEGG" id="pprt:ET464_14410"/>
<dbReference type="SUPFAM" id="SSF55718">
    <property type="entry name" value="SCP-like"/>
    <property type="match status" value="1"/>
</dbReference>
<dbReference type="GO" id="GO:0030649">
    <property type="term" value="P:aminoglycoside antibiotic catabolic process"/>
    <property type="evidence" value="ECO:0007669"/>
    <property type="project" value="TreeGrafter"/>
</dbReference>
<name>A0A4P6EXL9_9BACL</name>
<dbReference type="PANTHER" id="PTHR37817:SF1">
    <property type="entry name" value="N-ACETYLTRANSFERASE EIS"/>
    <property type="match status" value="1"/>
</dbReference>
<dbReference type="CDD" id="cd04301">
    <property type="entry name" value="NAT_SF"/>
    <property type="match status" value="1"/>
</dbReference>
<accession>A0A4P6EXL9</accession>
<gene>
    <name evidence="2" type="ORF">ET464_14410</name>
</gene>
<dbReference type="InterPro" id="IPR051554">
    <property type="entry name" value="Acetyltransferase_Eis"/>
</dbReference>
<keyword evidence="3" id="KW-1185">Reference proteome</keyword>
<evidence type="ECO:0000259" key="1">
    <source>
        <dbReference type="PROSITE" id="PS51186"/>
    </source>
</evidence>
<dbReference type="InterPro" id="IPR036527">
    <property type="entry name" value="SCP2_sterol-bd_dom_sf"/>
</dbReference>